<evidence type="ECO:0000256" key="5">
    <source>
        <dbReference type="ARBA" id="ARBA00022989"/>
    </source>
</evidence>
<dbReference type="OrthoDB" id="9807293at2"/>
<name>C4LFY0_TOLAT</name>
<dbReference type="PANTHER" id="PTHR43829">
    <property type="entry name" value="AQUAPORIN OR AQUAGLYCEROPORIN RELATED"/>
    <property type="match status" value="1"/>
</dbReference>
<dbReference type="GO" id="GO:0005886">
    <property type="term" value="C:plasma membrane"/>
    <property type="evidence" value="ECO:0007669"/>
    <property type="project" value="TreeGrafter"/>
</dbReference>
<dbReference type="KEGG" id="tau:Tola_1894"/>
<dbReference type="NCBIfam" id="TIGR00861">
    <property type="entry name" value="MIP"/>
    <property type="match status" value="1"/>
</dbReference>
<dbReference type="InterPro" id="IPR023271">
    <property type="entry name" value="Aquaporin-like"/>
</dbReference>
<evidence type="ECO:0000256" key="1">
    <source>
        <dbReference type="ARBA" id="ARBA00004141"/>
    </source>
</evidence>
<feature type="transmembrane region" description="Helical" evidence="8">
    <location>
        <begin position="20"/>
        <end position="42"/>
    </location>
</feature>
<feature type="transmembrane region" description="Helical" evidence="8">
    <location>
        <begin position="147"/>
        <end position="166"/>
    </location>
</feature>
<dbReference type="STRING" id="595494.Tola_1894"/>
<evidence type="ECO:0000313" key="10">
    <source>
        <dbReference type="Proteomes" id="UP000009073"/>
    </source>
</evidence>
<keyword evidence="3 7" id="KW-0813">Transport</keyword>
<evidence type="ECO:0000256" key="4">
    <source>
        <dbReference type="ARBA" id="ARBA00022692"/>
    </source>
</evidence>
<feature type="transmembrane region" description="Helical" evidence="8">
    <location>
        <begin position="178"/>
        <end position="202"/>
    </location>
</feature>
<dbReference type="EMBL" id="CP001616">
    <property type="protein sequence ID" value="ACQ93497.1"/>
    <property type="molecule type" value="Genomic_DNA"/>
</dbReference>
<dbReference type="PROSITE" id="PS00221">
    <property type="entry name" value="MIP"/>
    <property type="match status" value="1"/>
</dbReference>
<evidence type="ECO:0000256" key="6">
    <source>
        <dbReference type="ARBA" id="ARBA00023136"/>
    </source>
</evidence>
<dbReference type="AlphaFoldDB" id="C4LFY0"/>
<feature type="transmembrane region" description="Helical" evidence="8">
    <location>
        <begin position="232"/>
        <end position="251"/>
    </location>
</feature>
<gene>
    <name evidence="9" type="ordered locus">Tola_1894</name>
</gene>
<comment type="similarity">
    <text evidence="2 7">Belongs to the MIP/aquaporin (TC 1.A.8) family.</text>
</comment>
<dbReference type="GO" id="GO:0015254">
    <property type="term" value="F:glycerol channel activity"/>
    <property type="evidence" value="ECO:0007669"/>
    <property type="project" value="TreeGrafter"/>
</dbReference>
<dbReference type="CDD" id="cd00333">
    <property type="entry name" value="MIP"/>
    <property type="match status" value="1"/>
</dbReference>
<dbReference type="InterPro" id="IPR000425">
    <property type="entry name" value="MIP"/>
</dbReference>
<keyword evidence="6 8" id="KW-0472">Membrane</keyword>
<evidence type="ECO:0000256" key="2">
    <source>
        <dbReference type="ARBA" id="ARBA00006175"/>
    </source>
</evidence>
<dbReference type="InterPro" id="IPR050363">
    <property type="entry name" value="MIP/Aquaporin"/>
</dbReference>
<dbReference type="RefSeq" id="WP_015878965.1">
    <property type="nucleotide sequence ID" value="NC_012691.1"/>
</dbReference>
<dbReference type="SUPFAM" id="SSF81338">
    <property type="entry name" value="Aquaporin-like"/>
    <property type="match status" value="1"/>
</dbReference>
<dbReference type="Proteomes" id="UP000009073">
    <property type="component" value="Chromosome"/>
</dbReference>
<dbReference type="PANTHER" id="PTHR43829:SF9">
    <property type="entry name" value="AQUAPORIN-9"/>
    <property type="match status" value="1"/>
</dbReference>
<dbReference type="PRINTS" id="PR00783">
    <property type="entry name" value="MINTRINSICP"/>
</dbReference>
<keyword evidence="4 7" id="KW-0812">Transmembrane</keyword>
<protein>
    <submittedName>
        <fullName evidence="9">MIP family channel protein</fullName>
    </submittedName>
</protein>
<dbReference type="InterPro" id="IPR022357">
    <property type="entry name" value="MIP_CS"/>
</dbReference>
<keyword evidence="10" id="KW-1185">Reference proteome</keyword>
<reference evidence="10" key="1">
    <citation type="submission" date="2009-05" db="EMBL/GenBank/DDBJ databases">
        <title>Complete sequence of Tolumonas auensis DSM 9187.</title>
        <authorList>
            <consortium name="US DOE Joint Genome Institute"/>
            <person name="Lucas S."/>
            <person name="Copeland A."/>
            <person name="Lapidus A."/>
            <person name="Glavina del Rio T."/>
            <person name="Tice H."/>
            <person name="Bruce D."/>
            <person name="Goodwin L."/>
            <person name="Pitluck S."/>
            <person name="Chertkov O."/>
            <person name="Brettin T."/>
            <person name="Detter J.C."/>
            <person name="Han C."/>
            <person name="Larimer F."/>
            <person name="Land M."/>
            <person name="Hauser L."/>
            <person name="Kyrpides N."/>
            <person name="Mikhailova N."/>
            <person name="Spring S."/>
            <person name="Beller H."/>
        </authorList>
    </citation>
    <scope>NUCLEOTIDE SEQUENCE [LARGE SCALE GENOMIC DNA]</scope>
    <source>
        <strain evidence="10">DSM 9187 / TA4</strain>
    </source>
</reference>
<feature type="transmembrane region" description="Helical" evidence="8">
    <location>
        <begin position="86"/>
        <end position="108"/>
    </location>
</feature>
<evidence type="ECO:0000313" key="9">
    <source>
        <dbReference type="EMBL" id="ACQ93497.1"/>
    </source>
</evidence>
<dbReference type="eggNOG" id="COG0580">
    <property type="taxonomic scope" value="Bacteria"/>
</dbReference>
<keyword evidence="5 8" id="KW-1133">Transmembrane helix</keyword>
<evidence type="ECO:0000256" key="7">
    <source>
        <dbReference type="RuleBase" id="RU000477"/>
    </source>
</evidence>
<dbReference type="Pfam" id="PF00230">
    <property type="entry name" value="MIP"/>
    <property type="match status" value="1"/>
</dbReference>
<proteinExistence type="inferred from homology"/>
<feature type="transmembrane region" description="Helical" evidence="8">
    <location>
        <begin position="54"/>
        <end position="79"/>
    </location>
</feature>
<organism evidence="9 10">
    <name type="scientific">Tolumonas auensis (strain DSM 9187 / NBRC 110442 / TA 4)</name>
    <dbReference type="NCBI Taxonomy" id="595494"/>
    <lineage>
        <taxon>Bacteria</taxon>
        <taxon>Pseudomonadati</taxon>
        <taxon>Pseudomonadota</taxon>
        <taxon>Gammaproteobacteria</taxon>
        <taxon>Aeromonadales</taxon>
        <taxon>Aeromonadaceae</taxon>
        <taxon>Tolumonas</taxon>
    </lineage>
</organism>
<dbReference type="HOGENOM" id="CLU_020019_9_3_6"/>
<dbReference type="Gene3D" id="1.20.1080.10">
    <property type="entry name" value="Glycerol uptake facilitator protein"/>
    <property type="match status" value="1"/>
</dbReference>
<comment type="subcellular location">
    <subcellularLocation>
        <location evidence="1">Membrane</location>
        <topology evidence="1">Multi-pass membrane protein</topology>
    </subcellularLocation>
</comment>
<reference evidence="9 10" key="2">
    <citation type="journal article" date="2011" name="Stand. Genomic Sci.">
        <title>Complete genome sequence of Tolumonas auensis type strain (TA 4).</title>
        <authorList>
            <person name="Chertkov O."/>
            <person name="Copeland A."/>
            <person name="Lucas S."/>
            <person name="Lapidus A."/>
            <person name="Berry K.W."/>
            <person name="Detter J.C."/>
            <person name="Del Rio T.G."/>
            <person name="Hammon N."/>
            <person name="Dalin E."/>
            <person name="Tice H."/>
            <person name="Pitluck S."/>
            <person name="Richardson P."/>
            <person name="Bruce D."/>
            <person name="Goodwin L."/>
            <person name="Han C."/>
            <person name="Tapia R."/>
            <person name="Saunders E."/>
            <person name="Schmutz J."/>
            <person name="Brettin T."/>
            <person name="Larimer F."/>
            <person name="Land M."/>
            <person name="Hauser L."/>
            <person name="Spring S."/>
            <person name="Rohde M."/>
            <person name="Kyrpides N.C."/>
            <person name="Ivanova N."/>
            <person name="Goker M."/>
            <person name="Beller H.R."/>
            <person name="Klenk H.P."/>
            <person name="Woyke T."/>
        </authorList>
    </citation>
    <scope>NUCLEOTIDE SEQUENCE [LARGE SCALE GENOMIC DNA]</scope>
    <source>
        <strain evidence="10">DSM 9187 / TA4</strain>
    </source>
</reference>
<accession>C4LFY0</accession>
<sequence>MSAPIPLKHQCLGEFFGTGLFIFLGVSCLIAAIICGVTLSLWEIAAVWGLSITLAIYLSAGISGAHLNPAVTIALTLFAGFDIKKVVPFIFSQTAGAFAGAALSYFLYHNLFIDYELKNHIVRGSIESLKLAGIFSTYANPGISTNHAFVVELVITSILMCLILSLTDERNGSTRGVFAPILIGILVTVIGTATAPLTGFAMNPARDFGPKLFTYLAGWGDIAFTGGRDIPYVYVPLIAPILGACLGCILYKTFFDLRTVTKAETAKKTDPNTTELAAND</sequence>
<evidence type="ECO:0000256" key="3">
    <source>
        <dbReference type="ARBA" id="ARBA00022448"/>
    </source>
</evidence>
<evidence type="ECO:0000256" key="8">
    <source>
        <dbReference type="SAM" id="Phobius"/>
    </source>
</evidence>